<reference evidence="1 2" key="1">
    <citation type="journal article" date="2016" name="Nat. Commun.">
        <title>Thousands of microbial genomes shed light on interconnected biogeochemical processes in an aquifer system.</title>
        <authorList>
            <person name="Anantharaman K."/>
            <person name="Brown C.T."/>
            <person name="Hug L.A."/>
            <person name="Sharon I."/>
            <person name="Castelle C.J."/>
            <person name="Probst A.J."/>
            <person name="Thomas B.C."/>
            <person name="Singh A."/>
            <person name="Wilkins M.J."/>
            <person name="Karaoz U."/>
            <person name="Brodie E.L."/>
            <person name="Williams K.H."/>
            <person name="Hubbard S.S."/>
            <person name="Banfield J.F."/>
        </authorList>
    </citation>
    <scope>NUCLEOTIDE SEQUENCE [LARGE SCALE GENOMIC DNA]</scope>
</reference>
<proteinExistence type="predicted"/>
<organism evidence="1 2">
    <name type="scientific">Candidatus Gottesmanbacteria bacterium RIFCSPHIGHO2_01_FULL_47_48</name>
    <dbReference type="NCBI Taxonomy" id="1798381"/>
    <lineage>
        <taxon>Bacteria</taxon>
        <taxon>Candidatus Gottesmaniibacteriota</taxon>
    </lineage>
</organism>
<gene>
    <name evidence="1" type="ORF">A2721_01780</name>
</gene>
<dbReference type="Proteomes" id="UP000177871">
    <property type="component" value="Unassembled WGS sequence"/>
</dbReference>
<comment type="caution">
    <text evidence="1">The sequence shown here is derived from an EMBL/GenBank/DDBJ whole genome shotgun (WGS) entry which is preliminary data.</text>
</comment>
<dbReference type="EMBL" id="MFJK01000014">
    <property type="protein sequence ID" value="OGG18498.1"/>
    <property type="molecule type" value="Genomic_DNA"/>
</dbReference>
<dbReference type="STRING" id="1798381.A2721_01780"/>
<name>A0A1F6A1G7_9BACT</name>
<sequence>MADPLPNYLRQLIKHLDENQLHALNQLIVERLKLLHKMHTLYAMKDFNFFDRVSFTHNGQKLEGTITRLNQSTITVRLDNGEFWKVSPGALTKMSQDNPLKEVLPPGVWEKIKKKR</sequence>
<evidence type="ECO:0000313" key="2">
    <source>
        <dbReference type="Proteomes" id="UP000177871"/>
    </source>
</evidence>
<protein>
    <submittedName>
        <fullName evidence="1">Uncharacterized protein</fullName>
    </submittedName>
</protein>
<evidence type="ECO:0000313" key="1">
    <source>
        <dbReference type="EMBL" id="OGG18498.1"/>
    </source>
</evidence>
<accession>A0A1F6A1G7</accession>
<dbReference type="AlphaFoldDB" id="A0A1F6A1G7"/>